<dbReference type="AlphaFoldDB" id="A0AAW7QD62"/>
<evidence type="ECO:0000256" key="3">
    <source>
        <dbReference type="ARBA" id="ARBA00023163"/>
    </source>
</evidence>
<evidence type="ECO:0000313" key="7">
    <source>
        <dbReference type="Proteomes" id="UP001170364"/>
    </source>
</evidence>
<dbReference type="Pfam" id="PF00027">
    <property type="entry name" value="cNMP_binding"/>
    <property type="match status" value="1"/>
</dbReference>
<feature type="domain" description="Cyclic nucleotide-binding" evidence="4">
    <location>
        <begin position="8"/>
        <end position="130"/>
    </location>
</feature>
<dbReference type="PROSITE" id="PS51063">
    <property type="entry name" value="HTH_CRP_2"/>
    <property type="match status" value="1"/>
</dbReference>
<dbReference type="GO" id="GO:0003677">
    <property type="term" value="F:DNA binding"/>
    <property type="evidence" value="ECO:0007669"/>
    <property type="project" value="UniProtKB-KW"/>
</dbReference>
<accession>A0AAW7QD62</accession>
<dbReference type="SUPFAM" id="SSF51206">
    <property type="entry name" value="cAMP-binding domain-like"/>
    <property type="match status" value="1"/>
</dbReference>
<dbReference type="EMBL" id="JAQJJG010000007">
    <property type="protein sequence ID" value="MDN5123719.1"/>
    <property type="molecule type" value="Genomic_DNA"/>
</dbReference>
<dbReference type="CDD" id="cd00038">
    <property type="entry name" value="CAP_ED"/>
    <property type="match status" value="1"/>
</dbReference>
<reference evidence="6" key="2">
    <citation type="submission" date="2023-01" db="EMBL/GenBank/DDBJ databases">
        <authorList>
            <person name="Uljanovas D."/>
        </authorList>
    </citation>
    <scope>NUCLEOTIDE SEQUENCE</scope>
    <source>
        <strain evidence="6">S41</strain>
    </source>
</reference>
<dbReference type="Pfam" id="PF13545">
    <property type="entry name" value="HTH_Crp_2"/>
    <property type="match status" value="1"/>
</dbReference>
<dbReference type="Proteomes" id="UP001170364">
    <property type="component" value="Unassembled WGS sequence"/>
</dbReference>
<evidence type="ECO:0000256" key="2">
    <source>
        <dbReference type="ARBA" id="ARBA00023125"/>
    </source>
</evidence>
<dbReference type="InterPro" id="IPR000595">
    <property type="entry name" value="cNMP-bd_dom"/>
</dbReference>
<dbReference type="PROSITE" id="PS50042">
    <property type="entry name" value="CNMP_BINDING_3"/>
    <property type="match status" value="1"/>
</dbReference>
<dbReference type="SMART" id="SM00100">
    <property type="entry name" value="cNMP"/>
    <property type="match status" value="1"/>
</dbReference>
<dbReference type="InterPro" id="IPR050397">
    <property type="entry name" value="Env_Response_Regulators"/>
</dbReference>
<dbReference type="SMART" id="SM00419">
    <property type="entry name" value="HTH_CRP"/>
    <property type="match status" value="1"/>
</dbReference>
<evidence type="ECO:0000313" key="6">
    <source>
        <dbReference type="EMBL" id="MDN5123719.1"/>
    </source>
</evidence>
<reference evidence="6" key="1">
    <citation type="journal article" date="2023" name="Microorganisms">
        <title>Genomic Characterization of Arcobacter butzleri Strains Isolated from Various Sources in Lithuania.</title>
        <authorList>
            <person name="Uljanovas D."/>
            <person name="Golz G."/>
            <person name="Fleischmann S."/>
            <person name="Kudirkiene E."/>
            <person name="Kasetiene N."/>
            <person name="Grineviciene A."/>
            <person name="Tamuleviciene E."/>
            <person name="Aksomaitiene J."/>
            <person name="Alter T."/>
            <person name="Malakauskas M."/>
        </authorList>
    </citation>
    <scope>NUCLEOTIDE SEQUENCE</scope>
    <source>
        <strain evidence="6">S41</strain>
    </source>
</reference>
<dbReference type="RefSeq" id="WP_046993730.1">
    <property type="nucleotide sequence ID" value="NZ_JANJYW010000005.1"/>
</dbReference>
<dbReference type="InterPro" id="IPR014710">
    <property type="entry name" value="RmlC-like_jellyroll"/>
</dbReference>
<dbReference type="PANTHER" id="PTHR24567:SF26">
    <property type="entry name" value="REGULATORY PROTEIN YEIL"/>
    <property type="match status" value="1"/>
</dbReference>
<dbReference type="SUPFAM" id="SSF46785">
    <property type="entry name" value="Winged helix' DNA-binding domain"/>
    <property type="match status" value="1"/>
</dbReference>
<dbReference type="InterPro" id="IPR012318">
    <property type="entry name" value="HTH_CRP"/>
</dbReference>
<dbReference type="Gene3D" id="2.60.120.10">
    <property type="entry name" value="Jelly Rolls"/>
    <property type="match status" value="1"/>
</dbReference>
<dbReference type="InterPro" id="IPR018490">
    <property type="entry name" value="cNMP-bd_dom_sf"/>
</dbReference>
<feature type="domain" description="HTH crp-type" evidence="5">
    <location>
        <begin position="144"/>
        <end position="206"/>
    </location>
</feature>
<keyword evidence="1" id="KW-0805">Transcription regulation</keyword>
<keyword evidence="3" id="KW-0804">Transcription</keyword>
<gene>
    <name evidence="6" type="ORF">PJV93_07335</name>
</gene>
<comment type="caution">
    <text evidence="6">The sequence shown here is derived from an EMBL/GenBank/DDBJ whole genome shotgun (WGS) entry which is preliminary data.</text>
</comment>
<dbReference type="InterPro" id="IPR036388">
    <property type="entry name" value="WH-like_DNA-bd_sf"/>
</dbReference>
<dbReference type="InterPro" id="IPR036390">
    <property type="entry name" value="WH_DNA-bd_sf"/>
</dbReference>
<keyword evidence="2" id="KW-0238">DNA-binding</keyword>
<evidence type="ECO:0000256" key="1">
    <source>
        <dbReference type="ARBA" id="ARBA00023015"/>
    </source>
</evidence>
<evidence type="ECO:0000259" key="5">
    <source>
        <dbReference type="PROSITE" id="PS51063"/>
    </source>
</evidence>
<dbReference type="Gene3D" id="1.10.10.10">
    <property type="entry name" value="Winged helix-like DNA-binding domain superfamily/Winged helix DNA-binding domain"/>
    <property type="match status" value="1"/>
</dbReference>
<name>A0AAW7QD62_9BACT</name>
<dbReference type="GO" id="GO:0005829">
    <property type="term" value="C:cytosol"/>
    <property type="evidence" value="ECO:0007669"/>
    <property type="project" value="TreeGrafter"/>
</dbReference>
<protein>
    <submittedName>
        <fullName evidence="6">Crp/Fnr family transcriptional regulator</fullName>
    </submittedName>
</protein>
<dbReference type="GO" id="GO:0003700">
    <property type="term" value="F:DNA-binding transcription factor activity"/>
    <property type="evidence" value="ECO:0007669"/>
    <property type="project" value="TreeGrafter"/>
</dbReference>
<evidence type="ECO:0000259" key="4">
    <source>
        <dbReference type="PROSITE" id="PS50042"/>
    </source>
</evidence>
<sequence>MEQKAFDFFSELDKKEVEKIKSKSKYVEIPKGSILFYEGDICKDILYLLEGNIKLSVSANTLDEIPLYDFCQGEQCIVNIASAISQTKAVATAEAKTDIKGWLIPTNVIQELIIHSPSYQKMIFSLFTLRYTSLTTLIEDVKFKRLDSRILEFLNSFNSKEIKITNNEIAQHLGTSRTVINRVLQDLKNKNLIKLSRGKITIYMESS</sequence>
<organism evidence="6 7">
    <name type="scientific">Aliarcobacter butzleri</name>
    <dbReference type="NCBI Taxonomy" id="28197"/>
    <lineage>
        <taxon>Bacteria</taxon>
        <taxon>Pseudomonadati</taxon>
        <taxon>Campylobacterota</taxon>
        <taxon>Epsilonproteobacteria</taxon>
        <taxon>Campylobacterales</taxon>
        <taxon>Arcobacteraceae</taxon>
        <taxon>Aliarcobacter</taxon>
    </lineage>
</organism>
<proteinExistence type="predicted"/>
<dbReference type="PANTHER" id="PTHR24567">
    <property type="entry name" value="CRP FAMILY TRANSCRIPTIONAL REGULATORY PROTEIN"/>
    <property type="match status" value="1"/>
</dbReference>